<gene>
    <name evidence="2" type="ORF">ACFOGP_10020</name>
</gene>
<evidence type="ECO:0000313" key="2">
    <source>
        <dbReference type="EMBL" id="MFC3143046.1"/>
    </source>
</evidence>
<dbReference type="PANTHER" id="PTHR39335">
    <property type="entry name" value="BLL4220 PROTEIN"/>
    <property type="match status" value="1"/>
</dbReference>
<comment type="caution">
    <text evidence="2">The sequence shown here is derived from an EMBL/GenBank/DDBJ whole genome shotgun (WGS) entry which is preliminary data.</text>
</comment>
<name>A0ABV7GRU8_9RHOB</name>
<feature type="signal peptide" evidence="1">
    <location>
        <begin position="1"/>
        <end position="20"/>
    </location>
</feature>
<reference evidence="3" key="1">
    <citation type="journal article" date="2019" name="Int. J. Syst. Evol. Microbiol.">
        <title>The Global Catalogue of Microorganisms (GCM) 10K type strain sequencing project: providing services to taxonomists for standard genome sequencing and annotation.</title>
        <authorList>
            <consortium name="The Broad Institute Genomics Platform"/>
            <consortium name="The Broad Institute Genome Sequencing Center for Infectious Disease"/>
            <person name="Wu L."/>
            <person name="Ma J."/>
        </authorList>
    </citation>
    <scope>NUCLEOTIDE SEQUENCE [LARGE SCALE GENOMIC DNA]</scope>
    <source>
        <strain evidence="3">KCTC 52366</strain>
    </source>
</reference>
<dbReference type="InterPro" id="IPR005297">
    <property type="entry name" value="Lipoprotein_repeat"/>
</dbReference>
<proteinExistence type="predicted"/>
<dbReference type="RefSeq" id="WP_275633025.1">
    <property type="nucleotide sequence ID" value="NZ_JARGYD010000004.1"/>
</dbReference>
<keyword evidence="1" id="KW-0732">Signal</keyword>
<dbReference type="PIRSF" id="PIRSF029720">
    <property type="entry name" value="UCP029720"/>
    <property type="match status" value="1"/>
</dbReference>
<dbReference type="PANTHER" id="PTHR39335:SF1">
    <property type="entry name" value="BLL4220 PROTEIN"/>
    <property type="match status" value="1"/>
</dbReference>
<accession>A0ABV7GRU8</accession>
<keyword evidence="3" id="KW-1185">Reference proteome</keyword>
<evidence type="ECO:0000256" key="1">
    <source>
        <dbReference type="SAM" id="SignalP"/>
    </source>
</evidence>
<dbReference type="Proteomes" id="UP001595632">
    <property type="component" value="Unassembled WGS sequence"/>
</dbReference>
<feature type="chain" id="PRO_5046162704" description="Lipoprotein with Yx(FWY)xxD motif" evidence="1">
    <location>
        <begin position="21"/>
        <end position="118"/>
    </location>
</feature>
<organism evidence="2 3">
    <name type="scientific">Psychromarinibacter halotolerans</name>
    <dbReference type="NCBI Taxonomy" id="1775175"/>
    <lineage>
        <taxon>Bacteria</taxon>
        <taxon>Pseudomonadati</taxon>
        <taxon>Pseudomonadota</taxon>
        <taxon>Alphaproteobacteria</taxon>
        <taxon>Rhodobacterales</taxon>
        <taxon>Paracoccaceae</taxon>
        <taxon>Psychromarinibacter</taxon>
    </lineage>
</organism>
<dbReference type="EMBL" id="JBHRTB010000010">
    <property type="protein sequence ID" value="MFC3143046.1"/>
    <property type="molecule type" value="Genomic_DNA"/>
</dbReference>
<dbReference type="InterPro" id="IPR014558">
    <property type="entry name" value="UCP029720"/>
</dbReference>
<protein>
    <recommendedName>
        <fullName evidence="4">Lipoprotein with Yx(FWY)xxD motif</fullName>
    </recommendedName>
</protein>
<evidence type="ECO:0000313" key="3">
    <source>
        <dbReference type="Proteomes" id="UP001595632"/>
    </source>
</evidence>
<sequence>MKSFTLIAAVLAASSSAAIAAPAGQSNGVLADGDGMTLYIFDNDTAGTSNCYGGCAKSWPPFIAAAGASAEGAFTLVERKDGAMQWALDGQPLYYWAGDRKPGDINGDGVGGVWHVLN</sequence>
<dbReference type="Pfam" id="PF03640">
    <property type="entry name" value="Lipoprotein_15"/>
    <property type="match status" value="2"/>
</dbReference>
<evidence type="ECO:0008006" key="4">
    <source>
        <dbReference type="Google" id="ProtNLM"/>
    </source>
</evidence>